<organism evidence="2 3">
    <name type="scientific">Fusarium zealandicum</name>
    <dbReference type="NCBI Taxonomy" id="1053134"/>
    <lineage>
        <taxon>Eukaryota</taxon>
        <taxon>Fungi</taxon>
        <taxon>Dikarya</taxon>
        <taxon>Ascomycota</taxon>
        <taxon>Pezizomycotina</taxon>
        <taxon>Sordariomycetes</taxon>
        <taxon>Hypocreomycetidae</taxon>
        <taxon>Hypocreales</taxon>
        <taxon>Nectriaceae</taxon>
        <taxon>Fusarium</taxon>
        <taxon>Fusarium staphyleae species complex</taxon>
    </lineage>
</organism>
<keyword evidence="1" id="KW-0472">Membrane</keyword>
<name>A0A8H4XPS2_9HYPO</name>
<dbReference type="Gene3D" id="1.20.120.1630">
    <property type="match status" value="1"/>
</dbReference>
<accession>A0A8H4XPS2</accession>
<dbReference type="Proteomes" id="UP000635477">
    <property type="component" value="Unassembled WGS sequence"/>
</dbReference>
<reference evidence="2" key="2">
    <citation type="submission" date="2020-05" db="EMBL/GenBank/DDBJ databases">
        <authorList>
            <person name="Kim H.-S."/>
            <person name="Proctor R.H."/>
            <person name="Brown D.W."/>
        </authorList>
    </citation>
    <scope>NUCLEOTIDE SEQUENCE</scope>
    <source>
        <strain evidence="2">NRRL 22465</strain>
    </source>
</reference>
<keyword evidence="1" id="KW-1133">Transmembrane helix</keyword>
<dbReference type="PANTHER" id="PTHR32251:SF15">
    <property type="entry name" value="3-OXO-5-ALPHA-STEROID 4-DEHYDROGENASE (DUF1295)"/>
    <property type="match status" value="1"/>
</dbReference>
<protein>
    <recommendedName>
        <fullName evidence="4">Steroid 5-alpha reductase C-terminal domain-containing protein</fullName>
    </recommendedName>
</protein>
<evidence type="ECO:0000256" key="1">
    <source>
        <dbReference type="SAM" id="Phobius"/>
    </source>
</evidence>
<feature type="transmembrane region" description="Helical" evidence="1">
    <location>
        <begin position="111"/>
        <end position="135"/>
    </location>
</feature>
<keyword evidence="1" id="KW-0812">Transmembrane</keyword>
<gene>
    <name evidence="2" type="ORF">FZEAL_435</name>
</gene>
<evidence type="ECO:0000313" key="2">
    <source>
        <dbReference type="EMBL" id="KAF4984367.1"/>
    </source>
</evidence>
<dbReference type="AlphaFoldDB" id="A0A8H4XPS2"/>
<dbReference type="InterPro" id="IPR010721">
    <property type="entry name" value="UstE-like"/>
</dbReference>
<evidence type="ECO:0008006" key="4">
    <source>
        <dbReference type="Google" id="ProtNLM"/>
    </source>
</evidence>
<sequence>MDPMEKKQAGLVQRGLKKSDPAGTITFLGLRGLDPLLQYGLLTGSGAALLGRLGISSIAAAAGVRTGIQAIDSLGLPLPHLIIFVMAVGSSLKQAYWLVSLSQEHFPPFRAAAVSMINTFINSANTLLFLAAATSSVTAPAFPGTNVPYPLVVGSALYGLGIALEAGSEYQRKVFKDDPSNKDKVMRSGLWSWARHINYGGYALWRGAYSLAASGLVAGLLVGGGQAWDFVTRAVPTLSEYCGQKYGEQWDSFEKDIKWTLLPGIY</sequence>
<dbReference type="PANTHER" id="PTHR32251">
    <property type="entry name" value="3-OXO-5-ALPHA-STEROID 4-DEHYDROGENASE"/>
    <property type="match status" value="1"/>
</dbReference>
<evidence type="ECO:0000313" key="3">
    <source>
        <dbReference type="Proteomes" id="UP000635477"/>
    </source>
</evidence>
<keyword evidence="3" id="KW-1185">Reference proteome</keyword>
<dbReference type="EMBL" id="JABEYC010000023">
    <property type="protein sequence ID" value="KAF4984367.1"/>
    <property type="molecule type" value="Genomic_DNA"/>
</dbReference>
<comment type="caution">
    <text evidence="2">The sequence shown here is derived from an EMBL/GenBank/DDBJ whole genome shotgun (WGS) entry which is preliminary data.</text>
</comment>
<dbReference type="Pfam" id="PF06966">
    <property type="entry name" value="DUF1295"/>
    <property type="match status" value="1"/>
</dbReference>
<proteinExistence type="predicted"/>
<reference evidence="2" key="1">
    <citation type="journal article" date="2020" name="BMC Genomics">
        <title>Correction to: Identification and distribution of gene clusters required for synthesis of sphingolipid metabolism inhibitors in diverse species of the filamentous fungus Fusarium.</title>
        <authorList>
            <person name="Kim H.S."/>
            <person name="Lohmar J.M."/>
            <person name="Busman M."/>
            <person name="Brown D.W."/>
            <person name="Naumann T.A."/>
            <person name="Divon H.H."/>
            <person name="Lysoe E."/>
            <person name="Uhlig S."/>
            <person name="Proctor R.H."/>
        </authorList>
    </citation>
    <scope>NUCLEOTIDE SEQUENCE</scope>
    <source>
        <strain evidence="2">NRRL 22465</strain>
    </source>
</reference>
<dbReference type="OrthoDB" id="67965at2759"/>
<dbReference type="GO" id="GO:0016020">
    <property type="term" value="C:membrane"/>
    <property type="evidence" value="ECO:0007669"/>
    <property type="project" value="TreeGrafter"/>
</dbReference>